<keyword evidence="8 9" id="KW-0472">Membrane</keyword>
<feature type="transmembrane region" description="Helical" evidence="9">
    <location>
        <begin position="6"/>
        <end position="24"/>
    </location>
</feature>
<evidence type="ECO:0000256" key="7">
    <source>
        <dbReference type="ARBA" id="ARBA00022989"/>
    </source>
</evidence>
<feature type="transmembrane region" description="Helical" evidence="9">
    <location>
        <begin position="36"/>
        <end position="55"/>
    </location>
</feature>
<evidence type="ECO:0000259" key="10">
    <source>
        <dbReference type="PROSITE" id="PS51012"/>
    </source>
</evidence>
<comment type="subcellular location">
    <subcellularLocation>
        <location evidence="1">Cell inner membrane</location>
        <topology evidence="1">Multi-pass membrane protein</topology>
    </subcellularLocation>
    <subcellularLocation>
        <location evidence="9">Cell membrane</location>
        <topology evidence="9">Multi-pass membrane protein</topology>
    </subcellularLocation>
</comment>
<dbReference type="AlphaFoldDB" id="A0A1H9X8B4"/>
<evidence type="ECO:0000256" key="1">
    <source>
        <dbReference type="ARBA" id="ARBA00004429"/>
    </source>
</evidence>
<dbReference type="GO" id="GO:0015920">
    <property type="term" value="P:lipopolysaccharide transport"/>
    <property type="evidence" value="ECO:0007669"/>
    <property type="project" value="TreeGrafter"/>
</dbReference>
<keyword evidence="7 9" id="KW-1133">Transmembrane helix</keyword>
<dbReference type="PRINTS" id="PR00164">
    <property type="entry name" value="ABC2TRNSPORT"/>
</dbReference>
<reference evidence="11 12" key="1">
    <citation type="submission" date="2016-10" db="EMBL/GenBank/DDBJ databases">
        <authorList>
            <person name="de Groot N.N."/>
        </authorList>
    </citation>
    <scope>NUCLEOTIDE SEQUENCE [LARGE SCALE GENOMIC DNA]</scope>
    <source>
        <strain evidence="11 12">AR40</strain>
    </source>
</reference>
<feature type="transmembrane region" description="Helical" evidence="9">
    <location>
        <begin position="244"/>
        <end position="268"/>
    </location>
</feature>
<protein>
    <recommendedName>
        <fullName evidence="9">Transport permease protein</fullName>
    </recommendedName>
</protein>
<feature type="transmembrane region" description="Helical" evidence="9">
    <location>
        <begin position="167"/>
        <end position="186"/>
    </location>
</feature>
<keyword evidence="5" id="KW-0997">Cell inner membrane</keyword>
<keyword evidence="3 9" id="KW-0813">Transport</keyword>
<evidence type="ECO:0000256" key="6">
    <source>
        <dbReference type="ARBA" id="ARBA00022692"/>
    </source>
</evidence>
<dbReference type="Proteomes" id="UP000182584">
    <property type="component" value="Unassembled WGS sequence"/>
</dbReference>
<dbReference type="InterPro" id="IPR047817">
    <property type="entry name" value="ABC2_TM_bact-type"/>
</dbReference>
<evidence type="ECO:0000256" key="8">
    <source>
        <dbReference type="ARBA" id="ARBA00023136"/>
    </source>
</evidence>
<evidence type="ECO:0000256" key="3">
    <source>
        <dbReference type="ARBA" id="ARBA00022448"/>
    </source>
</evidence>
<dbReference type="EMBL" id="FOGJ01000048">
    <property type="protein sequence ID" value="SES42362.1"/>
    <property type="molecule type" value="Genomic_DNA"/>
</dbReference>
<feature type="transmembrane region" description="Helical" evidence="9">
    <location>
        <begin position="75"/>
        <end position="105"/>
    </location>
</feature>
<feature type="domain" description="ABC transmembrane type-2" evidence="10">
    <location>
        <begin position="137"/>
        <end position="357"/>
    </location>
</feature>
<evidence type="ECO:0000313" key="11">
    <source>
        <dbReference type="EMBL" id="SES42362.1"/>
    </source>
</evidence>
<dbReference type="GO" id="GO:0043190">
    <property type="term" value="C:ATP-binding cassette (ABC) transporter complex"/>
    <property type="evidence" value="ECO:0007669"/>
    <property type="project" value="InterPro"/>
</dbReference>
<evidence type="ECO:0000313" key="12">
    <source>
        <dbReference type="Proteomes" id="UP000182584"/>
    </source>
</evidence>
<dbReference type="Pfam" id="PF01061">
    <property type="entry name" value="ABC2_membrane"/>
    <property type="match status" value="1"/>
</dbReference>
<dbReference type="InterPro" id="IPR013525">
    <property type="entry name" value="ABC2_TM"/>
</dbReference>
<dbReference type="PANTHER" id="PTHR30413:SF8">
    <property type="entry name" value="TRANSPORT PERMEASE PROTEIN"/>
    <property type="match status" value="1"/>
</dbReference>
<feature type="transmembrane region" description="Helical" evidence="9">
    <location>
        <begin position="275"/>
        <end position="296"/>
    </location>
</feature>
<organism evidence="11 12">
    <name type="scientific">Butyrivibrio fibrisolvens</name>
    <dbReference type="NCBI Taxonomy" id="831"/>
    <lineage>
        <taxon>Bacteria</taxon>
        <taxon>Bacillati</taxon>
        <taxon>Bacillota</taxon>
        <taxon>Clostridia</taxon>
        <taxon>Lachnospirales</taxon>
        <taxon>Lachnospiraceae</taxon>
        <taxon>Butyrivibrio</taxon>
    </lineage>
</organism>
<dbReference type="GO" id="GO:0140359">
    <property type="term" value="F:ABC-type transporter activity"/>
    <property type="evidence" value="ECO:0007669"/>
    <property type="project" value="InterPro"/>
</dbReference>
<evidence type="ECO:0000256" key="2">
    <source>
        <dbReference type="ARBA" id="ARBA00007783"/>
    </source>
</evidence>
<evidence type="ECO:0000256" key="5">
    <source>
        <dbReference type="ARBA" id="ARBA00022519"/>
    </source>
</evidence>
<comment type="similarity">
    <text evidence="2 9">Belongs to the ABC-2 integral membrane protein family.</text>
</comment>
<dbReference type="PROSITE" id="PS51012">
    <property type="entry name" value="ABC_TM2"/>
    <property type="match status" value="1"/>
</dbReference>
<evidence type="ECO:0000256" key="4">
    <source>
        <dbReference type="ARBA" id="ARBA00022475"/>
    </source>
</evidence>
<comment type="caution">
    <text evidence="9">Lacks conserved residue(s) required for the propagation of feature annotation.</text>
</comment>
<proteinExistence type="inferred from homology"/>
<accession>A0A1H9X8B4</accession>
<dbReference type="InterPro" id="IPR000412">
    <property type="entry name" value="ABC_2_transport"/>
</dbReference>
<gene>
    <name evidence="11" type="ORF">SAMN04487884_1488</name>
</gene>
<keyword evidence="6 9" id="KW-0812">Transmembrane</keyword>
<dbReference type="RefSeq" id="WP_242952797.1">
    <property type="nucleotide sequence ID" value="NZ_FOGJ01000048.1"/>
</dbReference>
<evidence type="ECO:0000256" key="9">
    <source>
        <dbReference type="RuleBase" id="RU361157"/>
    </source>
</evidence>
<feature type="transmembrane region" description="Helical" evidence="9">
    <location>
        <begin position="139"/>
        <end position="161"/>
    </location>
</feature>
<sequence>MLIALNILMFIAPAIVSLVIHDYLRHGEVKNIRKVILYIIYLFLINLITFTISYIRGVKGFDFETMSLSYRLKYMGLGCVLGFIMPFIVCLITEDIITIGGFLRYAKRLFNDLKKYMPYAIWAAKADLGAEVASSYLNWMWWLIEPLCMMLIYTLIFGYVFKAKEDYFPIFIFIGITMWGFFSRSVKGSVDTVRNGKAIITKVYMPKYILLLSKMFVNGFKMMISFGVILVMMIVYQVPVSINLIWVIPDIIVLFLFTFGVGTIMMHYGVYVNDLGYITGIVLQMLMYLTGVFYSVAKRIPAPFGNILENFNPVACMISSMRSSLIYSSAPQIALLAVWCLISFILIALGVFTIYYNENSYVKVI</sequence>
<feature type="transmembrane region" description="Helical" evidence="9">
    <location>
        <begin position="333"/>
        <end position="356"/>
    </location>
</feature>
<name>A0A1H9X8B4_BUTFI</name>
<dbReference type="PANTHER" id="PTHR30413">
    <property type="entry name" value="INNER MEMBRANE TRANSPORT PERMEASE"/>
    <property type="match status" value="1"/>
</dbReference>
<keyword evidence="4 9" id="KW-1003">Cell membrane</keyword>
<feature type="transmembrane region" description="Helical" evidence="9">
    <location>
        <begin position="215"/>
        <end position="238"/>
    </location>
</feature>